<dbReference type="CDD" id="cd00090">
    <property type="entry name" value="HTH_ARSR"/>
    <property type="match status" value="1"/>
</dbReference>
<comment type="caution">
    <text evidence="1">The sequence shown here is derived from an EMBL/GenBank/DDBJ whole genome shotgun (WGS) entry which is preliminary data.</text>
</comment>
<sequence>MLEALISSKTRIKLLLRLFLNPDSSAYLRGLAEEFNESTNSIRVELNRFEEAGMLDSGLVGNKKVFKANKKYPLFQEVRSILLKYTGLQDVIDEVVEKLGDLSKVYLSGDLALGKDSDVVSLIFVGNPDLHYLVQLIQKAESLVPKKIQYLVYSNEEAAIMTFDPNQNLLIWNE</sequence>
<dbReference type="AlphaFoldDB" id="A0A150XC55"/>
<dbReference type="InterPro" id="IPR011991">
    <property type="entry name" value="ArsR-like_HTH"/>
</dbReference>
<evidence type="ECO:0000313" key="1">
    <source>
        <dbReference type="EMBL" id="KYG76262.1"/>
    </source>
</evidence>
<protein>
    <submittedName>
        <fullName evidence="1">Transcriptional regulator</fullName>
    </submittedName>
</protein>
<dbReference type="SUPFAM" id="SSF46785">
    <property type="entry name" value="Winged helix' DNA-binding domain"/>
    <property type="match status" value="1"/>
</dbReference>
<proteinExistence type="predicted"/>
<keyword evidence="2" id="KW-1185">Reference proteome</keyword>
<reference evidence="1" key="1">
    <citation type="submission" date="2016-01" db="EMBL/GenBank/DDBJ databases">
        <title>Genome sequencing of Roseivirga ehrenbergii KMM 6017.</title>
        <authorList>
            <person name="Selvaratnam C."/>
            <person name="Thevarajoo S."/>
            <person name="Goh K.M."/>
            <person name="Ee R."/>
            <person name="Chan K.-G."/>
            <person name="Chong C.S."/>
        </authorList>
    </citation>
    <scope>NUCLEOTIDE SEQUENCE [LARGE SCALE GENOMIC DNA]</scope>
    <source>
        <strain evidence="1">KMM 6017</strain>
    </source>
</reference>
<dbReference type="OrthoDB" id="9793352at2"/>
<dbReference type="STRING" id="279360.MB14_03160"/>
<evidence type="ECO:0000313" key="2">
    <source>
        <dbReference type="Proteomes" id="UP000075583"/>
    </source>
</evidence>
<dbReference type="Proteomes" id="UP000075583">
    <property type="component" value="Unassembled WGS sequence"/>
</dbReference>
<dbReference type="EMBL" id="LQZQ01000023">
    <property type="protein sequence ID" value="KYG76262.1"/>
    <property type="molecule type" value="Genomic_DNA"/>
</dbReference>
<organism evidence="1 2">
    <name type="scientific">Roseivirga ehrenbergii (strain DSM 102268 / JCM 13514 / KCTC 12282 / NCIMB 14502 / KMM 6017)</name>
    <dbReference type="NCBI Taxonomy" id="279360"/>
    <lineage>
        <taxon>Bacteria</taxon>
        <taxon>Pseudomonadati</taxon>
        <taxon>Bacteroidota</taxon>
        <taxon>Cytophagia</taxon>
        <taxon>Cytophagales</taxon>
        <taxon>Roseivirgaceae</taxon>
        <taxon>Roseivirga</taxon>
    </lineage>
</organism>
<dbReference type="GO" id="GO:0006355">
    <property type="term" value="P:regulation of DNA-templated transcription"/>
    <property type="evidence" value="ECO:0007669"/>
    <property type="project" value="UniProtKB-ARBA"/>
</dbReference>
<dbReference type="RefSeq" id="WP_062591340.1">
    <property type="nucleotide sequence ID" value="NZ_LQZQ01000023.1"/>
</dbReference>
<gene>
    <name evidence="1" type="ORF">MB14_03160</name>
</gene>
<name>A0A150XC55_ROSEK</name>
<accession>A0A150XC55</accession>
<dbReference type="InterPro" id="IPR036390">
    <property type="entry name" value="WH_DNA-bd_sf"/>
</dbReference>